<evidence type="ECO:0000313" key="3">
    <source>
        <dbReference type="EMBL" id="MBP2707618.1"/>
    </source>
</evidence>
<protein>
    <submittedName>
        <fullName evidence="3">Uncharacterized protein</fullName>
    </submittedName>
</protein>
<keyword evidence="2" id="KW-0812">Transmembrane</keyword>
<feature type="compositionally biased region" description="Low complexity" evidence="1">
    <location>
        <begin position="15"/>
        <end position="32"/>
    </location>
</feature>
<feature type="region of interest" description="Disordered" evidence="1">
    <location>
        <begin position="1"/>
        <end position="33"/>
    </location>
</feature>
<keyword evidence="2" id="KW-0472">Membrane</keyword>
<organism evidence="3 4">
    <name type="scientific">Microbispora oryzae</name>
    <dbReference type="NCBI Taxonomy" id="2806554"/>
    <lineage>
        <taxon>Bacteria</taxon>
        <taxon>Bacillati</taxon>
        <taxon>Actinomycetota</taxon>
        <taxon>Actinomycetes</taxon>
        <taxon>Streptosporangiales</taxon>
        <taxon>Streptosporangiaceae</taxon>
        <taxon>Microbispora</taxon>
    </lineage>
</organism>
<comment type="caution">
    <text evidence="3">The sequence shown here is derived from an EMBL/GenBank/DDBJ whole genome shotgun (WGS) entry which is preliminary data.</text>
</comment>
<gene>
    <name evidence="3" type="ORF">JOL79_27935</name>
</gene>
<dbReference type="RefSeq" id="WP_210158880.1">
    <property type="nucleotide sequence ID" value="NZ_JAFCNB010000021.1"/>
</dbReference>
<evidence type="ECO:0000256" key="2">
    <source>
        <dbReference type="SAM" id="Phobius"/>
    </source>
</evidence>
<keyword evidence="2" id="KW-1133">Transmembrane helix</keyword>
<sequence length="291" mass="31069">MPPAQPGSPPGGRRGLPPGSAARRPGARPWPASRRRAAAARAALERAALERGIRYRSIYLTIMSVVLAVAAVNVLSGSVGLILESRSRPLTDAERARYVAEDVAGRWHSWPVGMVFPEELQYSGLGRVQQYAKRVGIAPEEQCARAVDAPVASVLRRHGCRTVLRATYVDQTSTFAITVGVAVLRDEAARTDAAAELPVDDRVGVKPVAFPGTVTEGFGAAQRQKTGWVGSGPYIVFSTAGYTDGRTRQSVPLEEQVNSELWPAAESVAGRIARALGEPPDVPRCTQGHVC</sequence>
<proteinExistence type="predicted"/>
<dbReference type="EMBL" id="JAFCNB010000021">
    <property type="protein sequence ID" value="MBP2707618.1"/>
    <property type="molecule type" value="Genomic_DNA"/>
</dbReference>
<dbReference type="Proteomes" id="UP000674234">
    <property type="component" value="Unassembled WGS sequence"/>
</dbReference>
<dbReference type="AlphaFoldDB" id="A0A940WMF9"/>
<evidence type="ECO:0000313" key="4">
    <source>
        <dbReference type="Proteomes" id="UP000674234"/>
    </source>
</evidence>
<name>A0A940WMF9_9ACTN</name>
<feature type="transmembrane region" description="Helical" evidence="2">
    <location>
        <begin position="58"/>
        <end position="83"/>
    </location>
</feature>
<reference evidence="3" key="1">
    <citation type="submission" date="2021-02" db="EMBL/GenBank/DDBJ databases">
        <title>Draft genome sequence of Microbispora sp. RL4-1S isolated from rice leaves in Thailand.</title>
        <authorList>
            <person name="Muangham S."/>
            <person name="Duangmal K."/>
        </authorList>
    </citation>
    <scope>NUCLEOTIDE SEQUENCE</scope>
    <source>
        <strain evidence="3">RL4-1S</strain>
    </source>
</reference>
<keyword evidence="4" id="KW-1185">Reference proteome</keyword>
<accession>A0A940WMF9</accession>
<evidence type="ECO:0000256" key="1">
    <source>
        <dbReference type="SAM" id="MobiDB-lite"/>
    </source>
</evidence>